<evidence type="ECO:0008006" key="2">
    <source>
        <dbReference type="Google" id="ProtNLM"/>
    </source>
</evidence>
<feature type="non-terminal residue" evidence="1">
    <location>
        <position position="288"/>
    </location>
</feature>
<sequence>MASKSASLRHIEVSGGLFTENILLRLRDKPDHLTIGKIESFIEKDTKLLRKQFEKKRDEIFKWCCDTWDDISSIIEKISLEELMQQWLKPFFNQFGHELEEFVLNEENIDDDNPLKDFKIRFQSKDSKNPFFHFVPENENFKDKVKSNSQNHPYHNICQQFVNFNPEIKWLFLSNGRLLRILTKYYHTYSTGYVQFDIENIFANRDKKEFDALFAMIHQSRFMDTSKEKVFLIDLFKKQSSSEGVKIGDSLRFSVEKAIQLLGNSLIQQNPEFLDEILLLRDNLSDFL</sequence>
<gene>
    <name evidence="1" type="ORF">LCGC14_1518360</name>
</gene>
<evidence type="ECO:0000313" key="1">
    <source>
        <dbReference type="EMBL" id="KKM62763.1"/>
    </source>
</evidence>
<dbReference type="EMBL" id="LAZR01011232">
    <property type="protein sequence ID" value="KKM62763.1"/>
    <property type="molecule type" value="Genomic_DNA"/>
</dbReference>
<accession>A0A0F9IZM5</accession>
<protein>
    <recommendedName>
        <fullName evidence="2">Restriction endonuclease</fullName>
    </recommendedName>
</protein>
<proteinExistence type="predicted"/>
<comment type="caution">
    <text evidence="1">The sequence shown here is derived from an EMBL/GenBank/DDBJ whole genome shotgun (WGS) entry which is preliminary data.</text>
</comment>
<dbReference type="AlphaFoldDB" id="A0A0F9IZM5"/>
<name>A0A0F9IZM5_9ZZZZ</name>
<organism evidence="1">
    <name type="scientific">marine sediment metagenome</name>
    <dbReference type="NCBI Taxonomy" id="412755"/>
    <lineage>
        <taxon>unclassified sequences</taxon>
        <taxon>metagenomes</taxon>
        <taxon>ecological metagenomes</taxon>
    </lineage>
</organism>
<reference evidence="1" key="1">
    <citation type="journal article" date="2015" name="Nature">
        <title>Complex archaea that bridge the gap between prokaryotes and eukaryotes.</title>
        <authorList>
            <person name="Spang A."/>
            <person name="Saw J.H."/>
            <person name="Jorgensen S.L."/>
            <person name="Zaremba-Niedzwiedzka K."/>
            <person name="Martijn J."/>
            <person name="Lind A.E."/>
            <person name="van Eijk R."/>
            <person name="Schleper C."/>
            <person name="Guy L."/>
            <person name="Ettema T.J."/>
        </authorList>
    </citation>
    <scope>NUCLEOTIDE SEQUENCE</scope>
</reference>